<keyword evidence="3" id="KW-1185">Reference proteome</keyword>
<reference evidence="2" key="1">
    <citation type="submission" date="2021-06" db="EMBL/GenBank/DDBJ databases">
        <authorList>
            <person name="Kallberg Y."/>
            <person name="Tangrot J."/>
            <person name="Rosling A."/>
        </authorList>
    </citation>
    <scope>NUCLEOTIDE SEQUENCE</scope>
    <source>
        <strain evidence="2">MA453B</strain>
    </source>
</reference>
<dbReference type="PANTHER" id="PTHR44329">
    <property type="entry name" value="SERINE/THREONINE-PROTEIN KINASE TNNI3K-RELATED"/>
    <property type="match status" value="1"/>
</dbReference>
<feature type="domain" description="Protein kinase" evidence="1">
    <location>
        <begin position="1"/>
        <end position="189"/>
    </location>
</feature>
<dbReference type="OrthoDB" id="10261027at2759"/>
<proteinExistence type="predicted"/>
<accession>A0A9N9JJK2</accession>
<dbReference type="InterPro" id="IPR051681">
    <property type="entry name" value="Ser/Thr_Kinases-Pseudokinases"/>
</dbReference>
<dbReference type="InterPro" id="IPR001245">
    <property type="entry name" value="Ser-Thr/Tyr_kinase_cat_dom"/>
</dbReference>
<feature type="non-terminal residue" evidence="2">
    <location>
        <position position="1"/>
    </location>
</feature>
<evidence type="ECO:0000313" key="3">
    <source>
        <dbReference type="Proteomes" id="UP000789405"/>
    </source>
</evidence>
<dbReference type="InterPro" id="IPR011009">
    <property type="entry name" value="Kinase-like_dom_sf"/>
</dbReference>
<dbReference type="SUPFAM" id="SSF56112">
    <property type="entry name" value="Protein kinase-like (PK-like)"/>
    <property type="match status" value="1"/>
</dbReference>
<comment type="caution">
    <text evidence="2">The sequence shown here is derived from an EMBL/GenBank/DDBJ whole genome shotgun (WGS) entry which is preliminary data.</text>
</comment>
<evidence type="ECO:0000313" key="2">
    <source>
        <dbReference type="EMBL" id="CAG8784241.1"/>
    </source>
</evidence>
<dbReference type="EMBL" id="CAJVPY010022996">
    <property type="protein sequence ID" value="CAG8784241.1"/>
    <property type="molecule type" value="Genomic_DNA"/>
</dbReference>
<protein>
    <submittedName>
        <fullName evidence="2">5280_t:CDS:1</fullName>
    </submittedName>
</protein>
<evidence type="ECO:0000259" key="1">
    <source>
        <dbReference type="PROSITE" id="PS50011"/>
    </source>
</evidence>
<dbReference type="AlphaFoldDB" id="A0A9N9JJK2"/>
<gene>
    <name evidence="2" type="ORF">DERYTH_LOCUS20065</name>
</gene>
<dbReference type="Gene3D" id="1.10.510.10">
    <property type="entry name" value="Transferase(Phosphotransferase) domain 1"/>
    <property type="match status" value="1"/>
</dbReference>
<dbReference type="Proteomes" id="UP000789405">
    <property type="component" value="Unassembled WGS sequence"/>
</dbReference>
<sequence>VPIDFVEWIPYEQFKRVKLIGSGGFGIIYSAFWNEGPISMRADKFERTGEFSDGMTYISDFGLSDSYDPENSTTSKCYGIIQFIAPELLKDGIYSPETDVYSFGIIMWMLSSGIMPNHSYGHDNMESRPRIIDGTPHCFEELMKHKLQNVQEIECTNPLDNNNSGINQTLVSNNNQDSNVESLVIDENM</sequence>
<dbReference type="GO" id="GO:0004674">
    <property type="term" value="F:protein serine/threonine kinase activity"/>
    <property type="evidence" value="ECO:0007669"/>
    <property type="project" value="TreeGrafter"/>
</dbReference>
<organism evidence="2 3">
    <name type="scientific">Dentiscutata erythropus</name>
    <dbReference type="NCBI Taxonomy" id="1348616"/>
    <lineage>
        <taxon>Eukaryota</taxon>
        <taxon>Fungi</taxon>
        <taxon>Fungi incertae sedis</taxon>
        <taxon>Mucoromycota</taxon>
        <taxon>Glomeromycotina</taxon>
        <taxon>Glomeromycetes</taxon>
        <taxon>Diversisporales</taxon>
        <taxon>Gigasporaceae</taxon>
        <taxon>Dentiscutata</taxon>
    </lineage>
</organism>
<dbReference type="GO" id="GO:0005524">
    <property type="term" value="F:ATP binding"/>
    <property type="evidence" value="ECO:0007669"/>
    <property type="project" value="InterPro"/>
</dbReference>
<name>A0A9N9JJK2_9GLOM</name>
<dbReference type="InterPro" id="IPR000719">
    <property type="entry name" value="Prot_kinase_dom"/>
</dbReference>
<dbReference type="PROSITE" id="PS50011">
    <property type="entry name" value="PROTEIN_KINASE_DOM"/>
    <property type="match status" value="1"/>
</dbReference>
<dbReference type="Pfam" id="PF07714">
    <property type="entry name" value="PK_Tyr_Ser-Thr"/>
    <property type="match status" value="1"/>
</dbReference>